<gene>
    <name evidence="2" type="ORF">SAMN06265222_107266</name>
</gene>
<organism evidence="2 3">
    <name type="scientific">Neorhodopirellula lusitana</name>
    <dbReference type="NCBI Taxonomy" id="445327"/>
    <lineage>
        <taxon>Bacteria</taxon>
        <taxon>Pseudomonadati</taxon>
        <taxon>Planctomycetota</taxon>
        <taxon>Planctomycetia</taxon>
        <taxon>Pirellulales</taxon>
        <taxon>Pirellulaceae</taxon>
        <taxon>Neorhodopirellula</taxon>
    </lineage>
</organism>
<evidence type="ECO:0008006" key="4">
    <source>
        <dbReference type="Google" id="ProtNLM"/>
    </source>
</evidence>
<keyword evidence="3" id="KW-1185">Reference proteome</keyword>
<proteinExistence type="predicted"/>
<evidence type="ECO:0000313" key="3">
    <source>
        <dbReference type="Proteomes" id="UP001158067"/>
    </source>
</evidence>
<evidence type="ECO:0000313" key="2">
    <source>
        <dbReference type="EMBL" id="SMP62216.1"/>
    </source>
</evidence>
<comment type="caution">
    <text evidence="2">The sequence shown here is derived from an EMBL/GenBank/DDBJ whole genome shotgun (WGS) entry which is preliminary data.</text>
</comment>
<accession>A0ABY1QB71</accession>
<protein>
    <recommendedName>
        <fullName evidence="4">Secreted protein</fullName>
    </recommendedName>
</protein>
<dbReference type="Proteomes" id="UP001158067">
    <property type="component" value="Unassembled WGS sequence"/>
</dbReference>
<feature type="chain" id="PRO_5046292262" description="Secreted protein" evidence="1">
    <location>
        <begin position="25"/>
        <end position="193"/>
    </location>
</feature>
<reference evidence="2 3" key="1">
    <citation type="submission" date="2017-05" db="EMBL/GenBank/DDBJ databases">
        <authorList>
            <person name="Varghese N."/>
            <person name="Submissions S."/>
        </authorList>
    </citation>
    <scope>NUCLEOTIDE SEQUENCE [LARGE SCALE GENOMIC DNA]</scope>
    <source>
        <strain evidence="2 3">DSM 25457</strain>
    </source>
</reference>
<sequence length="193" mass="20360">MNRSFRILALVACFAATVATTTTASAEQATQSPGLIAGDPVGAFQVTKLGGAEDDGVDAGQTLCYRCKYGLSPMVMVFTRSTDESAAKLLSKFDETIGAYQDQKLKGLVTLIGGSPAELKTQAAAIAGSLNTKHVPVVIAKDSKNGPASYKLNKDTEVTVVLINQSQVVARHDFDVDNIDPSALKHEIDAMLQ</sequence>
<keyword evidence="1" id="KW-0732">Signal</keyword>
<name>A0ABY1QB71_9BACT</name>
<dbReference type="RefSeq" id="WP_283433328.1">
    <property type="nucleotide sequence ID" value="NZ_FXUG01000007.1"/>
</dbReference>
<evidence type="ECO:0000256" key="1">
    <source>
        <dbReference type="SAM" id="SignalP"/>
    </source>
</evidence>
<dbReference type="EMBL" id="FXUG01000007">
    <property type="protein sequence ID" value="SMP62216.1"/>
    <property type="molecule type" value="Genomic_DNA"/>
</dbReference>
<feature type="signal peptide" evidence="1">
    <location>
        <begin position="1"/>
        <end position="24"/>
    </location>
</feature>